<dbReference type="GO" id="GO:1990189">
    <property type="term" value="F:protein N-terminal-serine acetyltransferase activity"/>
    <property type="evidence" value="ECO:0007669"/>
    <property type="project" value="UniProtKB-EC"/>
</dbReference>
<dbReference type="InterPro" id="IPR039949">
    <property type="entry name" value="NAA40"/>
</dbReference>
<accession>A0A8H6UND1</accession>
<comment type="subcellular location">
    <subcellularLocation>
        <location evidence="2">Cytoplasm</location>
    </subcellularLocation>
    <subcellularLocation>
        <location evidence="1">Nucleus</location>
    </subcellularLocation>
</comment>
<dbReference type="GO" id="GO:0005634">
    <property type="term" value="C:nucleus"/>
    <property type="evidence" value="ECO:0007669"/>
    <property type="project" value="UniProtKB-SubCell"/>
</dbReference>
<evidence type="ECO:0000313" key="15">
    <source>
        <dbReference type="EMBL" id="KAF7160752.1"/>
    </source>
</evidence>
<dbReference type="EMBL" id="JACBAD010002050">
    <property type="protein sequence ID" value="KAF7119127.1"/>
    <property type="molecule type" value="Genomic_DNA"/>
</dbReference>
<dbReference type="AlphaFoldDB" id="A0A8H6UND1"/>
<dbReference type="PANTHER" id="PTHR20531">
    <property type="entry name" value="N-ALPHA-ACETYLTRANSFERASE 40"/>
    <property type="match status" value="1"/>
</dbReference>
<evidence type="ECO:0000256" key="7">
    <source>
        <dbReference type="ARBA" id="ARBA00022679"/>
    </source>
</evidence>
<evidence type="ECO:0000313" key="14">
    <source>
        <dbReference type="EMBL" id="KAF7119127.1"/>
    </source>
</evidence>
<feature type="compositionally biased region" description="Basic and acidic residues" evidence="12">
    <location>
        <begin position="28"/>
        <end position="39"/>
    </location>
</feature>
<evidence type="ECO:0000256" key="6">
    <source>
        <dbReference type="ARBA" id="ARBA00022490"/>
    </source>
</evidence>
<keyword evidence="16" id="KW-1185">Reference proteome</keyword>
<sequence>MPAVRKGRVTKTKTKQSSRRTSTRRSTGKADDDQNKDPKPLPLVERTNSLSIEEFTSLYIGAENLDYDLLWRPKDKDGRYESDKPEIKVHCTVDVDSSKTIPPEDLDTCFHLIEQTSADAYRESGWGWSAARKRKEMRLPDMKYLILRRSRSGPPEVTVADGVSFQREEILGFLSFMVTYEDGWEVIYCYELHVAPKAQGQRIGEYLVLLLNSTGYKIGLTKAMLTCFRSNHRAFRFYKKIGYEVDKGSPPSFRLRTVVIEPDYYIMSIPLKDEDEGF</sequence>
<evidence type="ECO:0000313" key="17">
    <source>
        <dbReference type="Proteomes" id="UP000662466"/>
    </source>
</evidence>
<evidence type="ECO:0000256" key="11">
    <source>
        <dbReference type="ARBA" id="ARBA00049524"/>
    </source>
</evidence>
<evidence type="ECO:0000259" key="13">
    <source>
        <dbReference type="PROSITE" id="PS51186"/>
    </source>
</evidence>
<evidence type="ECO:0000256" key="1">
    <source>
        <dbReference type="ARBA" id="ARBA00004123"/>
    </source>
</evidence>
<evidence type="ECO:0000256" key="5">
    <source>
        <dbReference type="ARBA" id="ARBA00015043"/>
    </source>
</evidence>
<evidence type="ECO:0000256" key="4">
    <source>
        <dbReference type="ARBA" id="ARBA00012950"/>
    </source>
</evidence>
<dbReference type="SUPFAM" id="SSF55729">
    <property type="entry name" value="Acyl-CoA N-acyltransferases (Nat)"/>
    <property type="match status" value="1"/>
</dbReference>
<dbReference type="PROSITE" id="PS51186">
    <property type="entry name" value="GNAT"/>
    <property type="match status" value="1"/>
</dbReference>
<feature type="region of interest" description="Disordered" evidence="12">
    <location>
        <begin position="1"/>
        <end position="45"/>
    </location>
</feature>
<feature type="compositionally biased region" description="Basic residues" evidence="12">
    <location>
        <begin position="1"/>
        <end position="27"/>
    </location>
</feature>
<comment type="catalytic activity">
    <reaction evidence="10">
        <text>N-terminal L-seryl-[histone H2A] + acetyl-CoA = N-terminal N(alpha)-acetyl-L-seryl-[histone H2A] + CoA + H(+)</text>
        <dbReference type="Rhea" id="RHEA:50600"/>
        <dbReference type="Rhea" id="RHEA-COMP:12742"/>
        <dbReference type="Rhea" id="RHEA-COMP:12744"/>
        <dbReference type="ChEBI" id="CHEBI:15378"/>
        <dbReference type="ChEBI" id="CHEBI:57287"/>
        <dbReference type="ChEBI" id="CHEBI:57288"/>
        <dbReference type="ChEBI" id="CHEBI:64738"/>
        <dbReference type="ChEBI" id="CHEBI:83690"/>
        <dbReference type="EC" id="2.3.1.257"/>
    </reaction>
</comment>
<comment type="catalytic activity">
    <reaction evidence="11">
        <text>N-terminal L-seryl-[histone H4] + acetyl-CoA = N-terminal N(alpha)-acetyl-L-seryl-[histone H4] + CoA + H(+)</text>
        <dbReference type="Rhea" id="RHEA:50596"/>
        <dbReference type="Rhea" id="RHEA-COMP:12740"/>
        <dbReference type="Rhea" id="RHEA-COMP:12743"/>
        <dbReference type="ChEBI" id="CHEBI:15378"/>
        <dbReference type="ChEBI" id="CHEBI:57287"/>
        <dbReference type="ChEBI" id="CHEBI:57288"/>
        <dbReference type="ChEBI" id="CHEBI:64738"/>
        <dbReference type="ChEBI" id="CHEBI:83690"/>
        <dbReference type="EC" id="2.3.1.257"/>
    </reaction>
</comment>
<dbReference type="InterPro" id="IPR000182">
    <property type="entry name" value="GNAT_dom"/>
</dbReference>
<evidence type="ECO:0000256" key="2">
    <source>
        <dbReference type="ARBA" id="ARBA00004496"/>
    </source>
</evidence>
<keyword evidence="8" id="KW-0539">Nucleus</keyword>
<reference evidence="15" key="1">
    <citation type="submission" date="2020-06" db="EMBL/GenBank/DDBJ databases">
        <title>Draft genome sequences of strains closely related to Aspergillus parafelis and Aspergillus hiratsukae.</title>
        <authorList>
            <person name="Dos Santos R.A.C."/>
            <person name="Rivero-Menendez O."/>
            <person name="Steenwyk J.L."/>
            <person name="Mead M.E."/>
            <person name="Goldman G.H."/>
            <person name="Alastruey-Izquierdo A."/>
            <person name="Rokas A."/>
        </authorList>
    </citation>
    <scope>NUCLEOTIDE SEQUENCE</scope>
    <source>
        <strain evidence="14">CNM-CM5793</strain>
        <strain evidence="15">CNM-CM6106</strain>
    </source>
</reference>
<dbReference type="PANTHER" id="PTHR20531:SF1">
    <property type="entry name" value="N-ALPHA-ACETYLTRANSFERASE 40"/>
    <property type="match status" value="1"/>
</dbReference>
<evidence type="ECO:0000256" key="3">
    <source>
        <dbReference type="ARBA" id="ARBA00008870"/>
    </source>
</evidence>
<dbReference type="GO" id="GO:0043998">
    <property type="term" value="F:histone H2A acetyltransferase activity"/>
    <property type="evidence" value="ECO:0007669"/>
    <property type="project" value="InterPro"/>
</dbReference>
<feature type="domain" description="N-acetyltransferase" evidence="13">
    <location>
        <begin position="96"/>
        <end position="272"/>
    </location>
</feature>
<evidence type="ECO:0000256" key="9">
    <source>
        <dbReference type="ARBA" id="ARBA00023315"/>
    </source>
</evidence>
<keyword evidence="7" id="KW-0808">Transferase</keyword>
<name>A0A8H6UND1_9EURO</name>
<dbReference type="FunFam" id="3.40.630.30:FF:000167">
    <property type="entry name" value="GNAT family acetyltransferase Nat4, putative"/>
    <property type="match status" value="1"/>
</dbReference>
<keyword evidence="9" id="KW-0012">Acyltransferase</keyword>
<keyword evidence="6" id="KW-0963">Cytoplasm</keyword>
<dbReference type="Pfam" id="PF00583">
    <property type="entry name" value="Acetyltransf_1"/>
    <property type="match status" value="1"/>
</dbReference>
<dbReference type="GO" id="GO:0005737">
    <property type="term" value="C:cytoplasm"/>
    <property type="evidence" value="ECO:0007669"/>
    <property type="project" value="UniProtKB-SubCell"/>
</dbReference>
<dbReference type="GO" id="GO:0010485">
    <property type="term" value="F:histone H4 acetyltransferase activity"/>
    <property type="evidence" value="ECO:0007669"/>
    <property type="project" value="InterPro"/>
</dbReference>
<gene>
    <name evidence="14" type="ORF">CNMCM5793_008867</name>
    <name evidence="15" type="ORF">CNMCM6106_008158</name>
</gene>
<evidence type="ECO:0000256" key="8">
    <source>
        <dbReference type="ARBA" id="ARBA00023242"/>
    </source>
</evidence>
<evidence type="ECO:0000256" key="10">
    <source>
        <dbReference type="ARBA" id="ARBA00047821"/>
    </source>
</evidence>
<evidence type="ECO:0000313" key="16">
    <source>
        <dbReference type="Proteomes" id="UP000630445"/>
    </source>
</evidence>
<dbReference type="CDD" id="cd04301">
    <property type="entry name" value="NAT_SF"/>
    <property type="match status" value="1"/>
</dbReference>
<comment type="similarity">
    <text evidence="3">Belongs to the acetyltransferase family. NAA40 subfamily.</text>
</comment>
<dbReference type="Proteomes" id="UP000630445">
    <property type="component" value="Unassembled WGS sequence"/>
</dbReference>
<dbReference type="InterPro" id="IPR016181">
    <property type="entry name" value="Acyl_CoA_acyltransferase"/>
</dbReference>
<dbReference type="EC" id="2.3.1.257" evidence="4"/>
<organism evidence="15 17">
    <name type="scientific">Aspergillus hiratsukae</name>
    <dbReference type="NCBI Taxonomy" id="1194566"/>
    <lineage>
        <taxon>Eukaryota</taxon>
        <taxon>Fungi</taxon>
        <taxon>Dikarya</taxon>
        <taxon>Ascomycota</taxon>
        <taxon>Pezizomycotina</taxon>
        <taxon>Eurotiomycetes</taxon>
        <taxon>Eurotiomycetidae</taxon>
        <taxon>Eurotiales</taxon>
        <taxon>Aspergillaceae</taxon>
        <taxon>Aspergillus</taxon>
        <taxon>Aspergillus subgen. Fumigati</taxon>
    </lineage>
</organism>
<dbReference type="Proteomes" id="UP000662466">
    <property type="component" value="Unassembled WGS sequence"/>
</dbReference>
<dbReference type="Gene3D" id="3.40.630.30">
    <property type="match status" value="1"/>
</dbReference>
<proteinExistence type="inferred from homology"/>
<dbReference type="OrthoDB" id="424551at2759"/>
<dbReference type="EMBL" id="JACBAF010002257">
    <property type="protein sequence ID" value="KAF7160752.1"/>
    <property type="molecule type" value="Genomic_DNA"/>
</dbReference>
<protein>
    <recommendedName>
        <fullName evidence="5">N-alpha-acetyltransferase 40</fullName>
        <ecNumber evidence="4">2.3.1.257</ecNumber>
    </recommendedName>
</protein>
<evidence type="ECO:0000256" key="12">
    <source>
        <dbReference type="SAM" id="MobiDB-lite"/>
    </source>
</evidence>
<comment type="caution">
    <text evidence="15">The sequence shown here is derived from an EMBL/GenBank/DDBJ whole genome shotgun (WGS) entry which is preliminary data.</text>
</comment>